<feature type="compositionally biased region" description="Polar residues" evidence="14">
    <location>
        <begin position="723"/>
        <end position="733"/>
    </location>
</feature>
<evidence type="ECO:0000256" key="4">
    <source>
        <dbReference type="ARBA" id="ARBA00022553"/>
    </source>
</evidence>
<evidence type="ECO:0000313" key="17">
    <source>
        <dbReference type="Proteomes" id="UP001497497"/>
    </source>
</evidence>
<dbReference type="SUPFAM" id="SSF48403">
    <property type="entry name" value="Ankyrin repeat"/>
    <property type="match status" value="1"/>
</dbReference>
<feature type="compositionally biased region" description="Basic and acidic residues" evidence="14">
    <location>
        <begin position="701"/>
        <end position="710"/>
    </location>
</feature>
<feature type="compositionally biased region" description="Low complexity" evidence="14">
    <location>
        <begin position="955"/>
        <end position="970"/>
    </location>
</feature>
<feature type="repeat" description="ANK" evidence="13">
    <location>
        <begin position="202"/>
        <end position="234"/>
    </location>
</feature>
<name>A0AAV2I037_LYMST</name>
<feature type="region of interest" description="Disordered" evidence="14">
    <location>
        <begin position="542"/>
        <end position="568"/>
    </location>
</feature>
<keyword evidence="7" id="KW-0206">Cytoskeleton</keyword>
<dbReference type="SMART" id="SM00248">
    <property type="entry name" value="ANK"/>
    <property type="match status" value="5"/>
</dbReference>
<evidence type="ECO:0000256" key="13">
    <source>
        <dbReference type="PROSITE-ProRule" id="PRU00023"/>
    </source>
</evidence>
<proteinExistence type="inferred from homology"/>
<feature type="compositionally biased region" description="Low complexity" evidence="14">
    <location>
        <begin position="838"/>
        <end position="860"/>
    </location>
</feature>
<dbReference type="InterPro" id="IPR036770">
    <property type="entry name" value="Ankyrin_rpt-contain_sf"/>
</dbReference>
<keyword evidence="17" id="KW-1185">Reference proteome</keyword>
<dbReference type="Gene3D" id="6.10.250.1820">
    <property type="match status" value="1"/>
</dbReference>
<dbReference type="Pfam" id="PF15898">
    <property type="entry name" value="PRKG1_interact"/>
    <property type="match status" value="1"/>
</dbReference>
<dbReference type="Pfam" id="PF12796">
    <property type="entry name" value="Ank_2"/>
    <property type="match status" value="1"/>
</dbReference>
<feature type="repeat" description="ANK" evidence="13">
    <location>
        <begin position="76"/>
        <end position="108"/>
    </location>
</feature>
<dbReference type="GO" id="GO:0005856">
    <property type="term" value="C:cytoskeleton"/>
    <property type="evidence" value="ECO:0007669"/>
    <property type="project" value="UniProtKB-SubCell"/>
</dbReference>
<feature type="repeat" description="ANK" evidence="13">
    <location>
        <begin position="109"/>
        <end position="141"/>
    </location>
</feature>
<dbReference type="GO" id="GO:0004857">
    <property type="term" value="F:enzyme inhibitor activity"/>
    <property type="evidence" value="ECO:0007669"/>
    <property type="project" value="TreeGrafter"/>
</dbReference>
<dbReference type="Gene3D" id="1.25.40.20">
    <property type="entry name" value="Ankyrin repeat-containing domain"/>
    <property type="match status" value="2"/>
</dbReference>
<dbReference type="InterPro" id="IPR031775">
    <property type="entry name" value="PRKG1_interact"/>
</dbReference>
<keyword evidence="3" id="KW-0963">Cytoplasm</keyword>
<feature type="region of interest" description="Disordered" evidence="14">
    <location>
        <begin position="349"/>
        <end position="389"/>
    </location>
</feature>
<gene>
    <name evidence="16" type="ORF">GSLYS_00013607001</name>
</gene>
<evidence type="ECO:0000256" key="12">
    <source>
        <dbReference type="ARBA" id="ARBA00083252"/>
    </source>
</evidence>
<feature type="compositionally biased region" description="Low complexity" evidence="14">
    <location>
        <begin position="456"/>
        <end position="470"/>
    </location>
</feature>
<comment type="function">
    <text evidence="9">Regulates myosin phosphatase activity. Augments Ca(2+) sensitivity of the contractile apparatus.</text>
</comment>
<evidence type="ECO:0000256" key="10">
    <source>
        <dbReference type="ARBA" id="ARBA00065548"/>
    </source>
</evidence>
<dbReference type="PANTHER" id="PTHR24179">
    <property type="entry name" value="PROTEIN PHOSPHATASE 1 REGULATORY SUBUNIT 12"/>
    <property type="match status" value="1"/>
</dbReference>
<dbReference type="CDD" id="cd21930">
    <property type="entry name" value="IPD_PPP1R12"/>
    <property type="match status" value="1"/>
</dbReference>
<dbReference type="FunFam" id="1.25.40.20:FF:000007">
    <property type="entry name" value="Phosphatase 1 regulatory subunit 12A"/>
    <property type="match status" value="1"/>
</dbReference>
<dbReference type="EMBL" id="CAXITT010000359">
    <property type="protein sequence ID" value="CAL1539874.1"/>
    <property type="molecule type" value="Genomic_DNA"/>
</dbReference>
<evidence type="ECO:0000256" key="11">
    <source>
        <dbReference type="ARBA" id="ARBA00072757"/>
    </source>
</evidence>
<sequence>MAADEKQVSALMRRHEQIKRWEGSDTNLEPISPKRDRVKVKFQDGCVFLAACSSGDKEEVKRLLQRGADINTANVDGLTALHQACIDDNIEMVEFLVEQGADVDVCDNEGWTPLHATASCAFTEIARYLIKHGANVAAVNNDGDLPMDIAENDEMEALLREEMKKQGIDAESARCEEEERMLEDANQWLKDKTIEEVRHPKTGATALHVASAKGYIKVMNILLEAGADVNAEDFDGWTPLHAAAHWGQEEACKLLVDNMCDMSHKNKAGHTAFDLAEKDMLKHLEELKEKQATFRNNHEVDTEIFVSSGHVGKRRSSVTRMSVDQRQNVIQRTSEEERAALASINDEKILNSISQDDTDETETERKNEKNKQVSQHPQLPSSTTINTSTISTWSRTANLIPLPPGAELRRPDMPKIEEVSETERSTPTPAITTPAIVTTAIVTTASVTAITVTVPPSPSISTTPTATQSSDKTATTAVLSSKPTVSISKVERLADPNSDASLQDSAGKPINSVISTGRDLVSRSISVPARLPTEKLQERLAARRPLSSTGSATTVTTSTVTTTTDSDGKVGDRNSYTFGQTYTGHRSSYGTRTGNYVPYYQLRQQREAAANALANSEEKPITSDLGRYRNSNTGVTPTASSISTPSLPNPASTTTTSTFTPAFRRSYEPPKRDEETETQRKARAKHARQTRRSTQGVSLEDIEKAEEVLRSNDPLNPGGTALNLPSSRNSVITKDNGGMGNGLSSIPSSIPTASTSSTTTSISTSVSDNLIKEDPSVISGYRRRTVEEKNDAVNEVPSTRGSYRRAREEKDLISSSSTTPSDITSNYIPRGQRNSAILSSDPSSSSPSSQSLLRTSSLRTNRIRNGETDIMATKAEEDSKKDESTQEKKDKDEKKEPSSIRSRRQRRERRSTGIVYDNEVNFRTYFFYPLLKIFALKITLSFLKYFSFQNLGSSKYSSRFSSNSDVPSSDRSQRPVSYSEFSKSTGSLDLDYKKKYEDEKSENEKLRKELEESKKSLLEAKAELDKVMKQREPPRNSDRDKRTLERKISEMEEELKVSRELMEKLKAENIKLKEENRALTRVVAKLSK</sequence>
<feature type="compositionally biased region" description="Low complexity" evidence="14">
    <location>
        <begin position="744"/>
        <end position="767"/>
    </location>
</feature>
<comment type="similarity">
    <text evidence="8">Belongs to the NRARP family.</text>
</comment>
<evidence type="ECO:0000256" key="3">
    <source>
        <dbReference type="ARBA" id="ARBA00022490"/>
    </source>
</evidence>
<feature type="region of interest" description="Disordered" evidence="14">
    <location>
        <begin position="781"/>
        <end position="909"/>
    </location>
</feature>
<comment type="subunit">
    <text evidence="10">PP1 comprises a catalytic subunit, PPP1CA, PPP1CB or PPP1CC, and one or several targeting or regulatory subunits. PPP1R12B mediates binding to myosin. Isoform 3 and isoform 4 bind PPP1R12A, but not isoform 1 of PPP1R12B itself. Binds IL16.</text>
</comment>
<dbReference type="GO" id="GO:0019208">
    <property type="term" value="F:phosphatase regulator activity"/>
    <property type="evidence" value="ECO:0007669"/>
    <property type="project" value="TreeGrafter"/>
</dbReference>
<feature type="compositionally biased region" description="Polar residues" evidence="14">
    <location>
        <begin position="974"/>
        <end position="984"/>
    </location>
</feature>
<feature type="compositionally biased region" description="Polar residues" evidence="14">
    <location>
        <begin position="629"/>
        <end position="642"/>
    </location>
</feature>
<evidence type="ECO:0000256" key="1">
    <source>
        <dbReference type="ARBA" id="ARBA00004245"/>
    </source>
</evidence>
<dbReference type="Gene3D" id="6.10.140.390">
    <property type="match status" value="1"/>
</dbReference>
<feature type="compositionally biased region" description="Low complexity" evidence="14">
    <location>
        <begin position="547"/>
        <end position="565"/>
    </location>
</feature>
<reference evidence="16 17" key="1">
    <citation type="submission" date="2024-04" db="EMBL/GenBank/DDBJ databases">
        <authorList>
            <consortium name="Genoscope - CEA"/>
            <person name="William W."/>
        </authorList>
    </citation>
    <scope>NUCLEOTIDE SEQUENCE [LARGE SCALE GENOMIC DNA]</scope>
</reference>
<keyword evidence="6 13" id="KW-0040">ANK repeat</keyword>
<dbReference type="Proteomes" id="UP001497497">
    <property type="component" value="Unassembled WGS sequence"/>
</dbReference>
<dbReference type="GO" id="GO:0005737">
    <property type="term" value="C:cytoplasm"/>
    <property type="evidence" value="ECO:0007669"/>
    <property type="project" value="TreeGrafter"/>
</dbReference>
<dbReference type="GO" id="GO:0019901">
    <property type="term" value="F:protein kinase binding"/>
    <property type="evidence" value="ECO:0007669"/>
    <property type="project" value="InterPro"/>
</dbReference>
<evidence type="ECO:0000256" key="7">
    <source>
        <dbReference type="ARBA" id="ARBA00023212"/>
    </source>
</evidence>
<evidence type="ECO:0000259" key="15">
    <source>
        <dbReference type="Pfam" id="PF15898"/>
    </source>
</evidence>
<accession>A0AAV2I037</accession>
<organism evidence="16 17">
    <name type="scientific">Lymnaea stagnalis</name>
    <name type="common">Great pond snail</name>
    <name type="synonym">Helix stagnalis</name>
    <dbReference type="NCBI Taxonomy" id="6523"/>
    <lineage>
        <taxon>Eukaryota</taxon>
        <taxon>Metazoa</taxon>
        <taxon>Spiralia</taxon>
        <taxon>Lophotrochozoa</taxon>
        <taxon>Mollusca</taxon>
        <taxon>Gastropoda</taxon>
        <taxon>Heterobranchia</taxon>
        <taxon>Euthyneura</taxon>
        <taxon>Panpulmonata</taxon>
        <taxon>Hygrophila</taxon>
        <taxon>Lymnaeoidea</taxon>
        <taxon>Lymnaeidae</taxon>
        <taxon>Lymnaea</taxon>
    </lineage>
</organism>
<feature type="region of interest" description="Disordered" evidence="14">
    <location>
        <begin position="610"/>
        <end position="767"/>
    </location>
</feature>
<feature type="region of interest" description="Disordered" evidence="14">
    <location>
        <begin position="1022"/>
        <end position="1048"/>
    </location>
</feature>
<dbReference type="PROSITE" id="PS50088">
    <property type="entry name" value="ANK_REPEAT"/>
    <property type="match status" value="4"/>
</dbReference>
<feature type="region of interest" description="Disordered" evidence="14">
    <location>
        <begin position="955"/>
        <end position="984"/>
    </location>
</feature>
<feature type="repeat" description="ANK" evidence="13">
    <location>
        <begin position="235"/>
        <end position="267"/>
    </location>
</feature>
<feature type="compositionally biased region" description="Basic and acidic residues" evidence="14">
    <location>
        <begin position="874"/>
        <end position="898"/>
    </location>
</feature>
<evidence type="ECO:0000256" key="8">
    <source>
        <dbReference type="ARBA" id="ARBA00038386"/>
    </source>
</evidence>
<evidence type="ECO:0000256" key="9">
    <source>
        <dbReference type="ARBA" id="ARBA00059024"/>
    </source>
</evidence>
<comment type="subcellular location">
    <subcellularLocation>
        <location evidence="1">Cytoplasm</location>
        <location evidence="1">Cytoskeleton</location>
    </subcellularLocation>
</comment>
<keyword evidence="2" id="KW-0217">Developmental protein</keyword>
<dbReference type="PRINTS" id="PR01415">
    <property type="entry name" value="ANKYRIN"/>
</dbReference>
<dbReference type="InterPro" id="IPR051226">
    <property type="entry name" value="PP1_Regulatory_Subunit"/>
</dbReference>
<dbReference type="InterPro" id="IPR002110">
    <property type="entry name" value="Ankyrin_rpt"/>
</dbReference>
<comment type="caution">
    <text evidence="16">The sequence shown here is derived from an EMBL/GenBank/DDBJ whole genome shotgun (WGS) entry which is preliminary data.</text>
</comment>
<feature type="compositionally biased region" description="Low complexity" evidence="14">
    <location>
        <begin position="643"/>
        <end position="661"/>
    </location>
</feature>
<feature type="domain" description="cGMP-dependent protein kinase interacting" evidence="15">
    <location>
        <begin position="991"/>
        <end position="1088"/>
    </location>
</feature>
<evidence type="ECO:0000256" key="2">
    <source>
        <dbReference type="ARBA" id="ARBA00022473"/>
    </source>
</evidence>
<feature type="compositionally biased region" description="Low complexity" evidence="14">
    <location>
        <begin position="813"/>
        <end position="825"/>
    </location>
</feature>
<evidence type="ECO:0000313" key="16">
    <source>
        <dbReference type="EMBL" id="CAL1539874.1"/>
    </source>
</evidence>
<dbReference type="AlphaFoldDB" id="A0AAV2I037"/>
<keyword evidence="4" id="KW-0597">Phosphoprotein</keyword>
<keyword evidence="5" id="KW-0677">Repeat</keyword>
<dbReference type="Pfam" id="PF13637">
    <property type="entry name" value="Ank_4"/>
    <property type="match status" value="1"/>
</dbReference>
<feature type="region of interest" description="Disordered" evidence="14">
    <location>
        <begin position="456"/>
        <end position="477"/>
    </location>
</feature>
<evidence type="ECO:0000256" key="14">
    <source>
        <dbReference type="SAM" id="MobiDB-lite"/>
    </source>
</evidence>
<feature type="compositionally biased region" description="Basic and acidic residues" evidence="14">
    <location>
        <begin position="665"/>
        <end position="680"/>
    </location>
</feature>
<protein>
    <recommendedName>
        <fullName evidence="11">Protein phosphatase 1 regulatory subunit 12B</fullName>
    </recommendedName>
    <alternativeName>
        <fullName evidence="12">Myosin phosphatase-targeting subunit 2</fullName>
    </alternativeName>
</protein>
<dbReference type="FunFam" id="1.25.40.20:FF:000004">
    <property type="entry name" value="Phosphatase 1 regulatory subunit 12A"/>
    <property type="match status" value="1"/>
</dbReference>
<dbReference type="PANTHER" id="PTHR24179:SF21">
    <property type="entry name" value="MYOSIN BINDING SUBUNIT, ISOFORM O"/>
    <property type="match status" value="1"/>
</dbReference>
<feature type="compositionally biased region" description="Basic residues" evidence="14">
    <location>
        <begin position="681"/>
        <end position="691"/>
    </location>
</feature>
<evidence type="ECO:0000256" key="5">
    <source>
        <dbReference type="ARBA" id="ARBA00022737"/>
    </source>
</evidence>
<dbReference type="PROSITE" id="PS50297">
    <property type="entry name" value="ANK_REP_REGION"/>
    <property type="match status" value="4"/>
</dbReference>
<evidence type="ECO:0000256" key="6">
    <source>
        <dbReference type="ARBA" id="ARBA00023043"/>
    </source>
</evidence>